<keyword evidence="1" id="KW-0472">Membrane</keyword>
<dbReference type="RefSeq" id="WP_122901691.1">
    <property type="nucleotide sequence ID" value="NZ_RHIB01000004.1"/>
</dbReference>
<dbReference type="Proteomes" id="UP000278746">
    <property type="component" value="Unassembled WGS sequence"/>
</dbReference>
<feature type="transmembrane region" description="Helical" evidence="1">
    <location>
        <begin position="64"/>
        <end position="89"/>
    </location>
</feature>
<evidence type="ECO:0000313" key="2">
    <source>
        <dbReference type="EMBL" id="RNA66263.1"/>
    </source>
</evidence>
<keyword evidence="1" id="KW-0812">Transmembrane</keyword>
<accession>A0A3M7TMT8</accession>
<evidence type="ECO:0000256" key="1">
    <source>
        <dbReference type="SAM" id="Phobius"/>
    </source>
</evidence>
<feature type="transmembrane region" description="Helical" evidence="1">
    <location>
        <begin position="156"/>
        <end position="176"/>
    </location>
</feature>
<dbReference type="AlphaFoldDB" id="A0A3M7TMT8"/>
<evidence type="ECO:0000313" key="3">
    <source>
        <dbReference type="Proteomes" id="UP000278746"/>
    </source>
</evidence>
<sequence length="183" mass="20112">MIGKMMILQTPAFQHFTQTPKSLTYSRLIVLLVGAAYGGFGILANASFIAGFESALLRNALVPLIFILFGLFSVWLTKIGLTVLLWAGARGFGGPGRISEISRSSSIALLPGLLAVPTLTGLWEGWLMILPLVIGVVWMYFICVKIHITTQRFAPWKAYLSVFVVFVFFASIYYMIMPTGALI</sequence>
<keyword evidence="3" id="KW-1185">Reference proteome</keyword>
<feature type="transmembrane region" description="Helical" evidence="1">
    <location>
        <begin position="125"/>
        <end position="144"/>
    </location>
</feature>
<name>A0A3M7TMT8_9BACI</name>
<feature type="transmembrane region" description="Helical" evidence="1">
    <location>
        <begin position="28"/>
        <end position="52"/>
    </location>
</feature>
<gene>
    <name evidence="2" type="ORF">EBO34_19270</name>
</gene>
<feature type="transmembrane region" description="Helical" evidence="1">
    <location>
        <begin position="101"/>
        <end position="119"/>
    </location>
</feature>
<organism evidence="2 3">
    <name type="scientific">Alteribacter keqinensis</name>
    <dbReference type="NCBI Taxonomy" id="2483800"/>
    <lineage>
        <taxon>Bacteria</taxon>
        <taxon>Bacillati</taxon>
        <taxon>Bacillota</taxon>
        <taxon>Bacilli</taxon>
        <taxon>Bacillales</taxon>
        <taxon>Bacillaceae</taxon>
        <taxon>Alteribacter</taxon>
    </lineage>
</organism>
<proteinExistence type="predicted"/>
<keyword evidence="1" id="KW-1133">Transmembrane helix</keyword>
<reference evidence="2 3" key="1">
    <citation type="submission" date="2018-10" db="EMBL/GenBank/DDBJ databases">
        <title>Bacillus Keqinensis sp. nov., a moderately halophilic bacterium isolated from a saline-alkaline lake.</title>
        <authorList>
            <person name="Wang H."/>
        </authorList>
    </citation>
    <scope>NUCLEOTIDE SEQUENCE [LARGE SCALE GENOMIC DNA]</scope>
    <source>
        <strain evidence="2 3">KQ-3</strain>
    </source>
</reference>
<evidence type="ECO:0008006" key="4">
    <source>
        <dbReference type="Google" id="ProtNLM"/>
    </source>
</evidence>
<dbReference type="EMBL" id="RHIB01000004">
    <property type="protein sequence ID" value="RNA66263.1"/>
    <property type="molecule type" value="Genomic_DNA"/>
</dbReference>
<dbReference type="OrthoDB" id="2427220at2"/>
<protein>
    <recommendedName>
        <fullName evidence="4">Yip1 domain-containing protein</fullName>
    </recommendedName>
</protein>
<comment type="caution">
    <text evidence="2">The sequence shown here is derived from an EMBL/GenBank/DDBJ whole genome shotgun (WGS) entry which is preliminary data.</text>
</comment>